<dbReference type="InterPro" id="IPR004797">
    <property type="entry name" value="Competence_ComEC/Rec2"/>
</dbReference>
<dbReference type="InterPro" id="IPR001279">
    <property type="entry name" value="Metallo-B-lactamas"/>
</dbReference>
<keyword evidence="4 6" id="KW-1133">Transmembrane helix</keyword>
<evidence type="ECO:0000313" key="8">
    <source>
        <dbReference type="EMBL" id="CAA6801789.1"/>
    </source>
</evidence>
<evidence type="ECO:0000256" key="3">
    <source>
        <dbReference type="ARBA" id="ARBA00022692"/>
    </source>
</evidence>
<keyword evidence="3 6" id="KW-0812">Transmembrane</keyword>
<evidence type="ECO:0000256" key="2">
    <source>
        <dbReference type="ARBA" id="ARBA00022475"/>
    </source>
</evidence>
<keyword evidence="5 6" id="KW-0472">Membrane</keyword>
<feature type="transmembrane region" description="Helical" evidence="6">
    <location>
        <begin position="448"/>
        <end position="468"/>
    </location>
</feature>
<dbReference type="NCBIfam" id="TIGR00360">
    <property type="entry name" value="ComEC_N-term"/>
    <property type="match status" value="1"/>
</dbReference>
<gene>
    <name evidence="8" type="ORF">HELGO_WM28905</name>
</gene>
<dbReference type="Pfam" id="PF13567">
    <property type="entry name" value="DUF4131"/>
    <property type="match status" value="1"/>
</dbReference>
<evidence type="ECO:0000259" key="7">
    <source>
        <dbReference type="SMART" id="SM00849"/>
    </source>
</evidence>
<dbReference type="InterPro" id="IPR004477">
    <property type="entry name" value="ComEC_N"/>
</dbReference>
<dbReference type="EMBL" id="CACVAT010000037">
    <property type="protein sequence ID" value="CAA6801789.1"/>
    <property type="molecule type" value="Genomic_DNA"/>
</dbReference>
<dbReference type="InterPro" id="IPR052159">
    <property type="entry name" value="Competence_DNA_uptake"/>
</dbReference>
<sequence length="753" mass="83457">MNLWVGGAIALSISLLVGGIWLRLNRKLLLASVFITVGFLYAWLHAYLHIAQQLPENLAGKDLILTGVISGLPEAGSESRRFTFEIEKAEQTVPGETKAVALSGKVKLGWYRHFPQQLNAGERWQLVVRAKPPSGFMNPGGFDYEKWLFAERIIGTGYVRRSELNQPLGNVWSGGVDALRQQVQQAIQYHLEDFPELGVIAALAVADRSAISTEQWEVLRRTGTSHLVAISGLHIALVAGFGFFPVLMAWWLFPRLYLWLPVRIAGGVAGAMAATVYALMAGFTLPTQRALVMVLIILVGLLGRRAIPFASILCWALLAVLLLDPLASLSAGFWLSFLAVLMIFMLTRRDLHRKRKWDVLTIQIGLSLGMIPLTAGFFGSASLVSPLANLAAVPYVSLFVVPLVLLGMIVLPFSEYLAAILWQLSAYAVKGLWWGLDWLAGFEWASLALPQLPLIWGAVTVVGFLLLIMPRGIPGRWLGVLLMMPVFLWQPQRPDVGSFELTVLDVGQGLASVIRTAEHTLIFDTGPKASETFDTGKLVVLPWLRAQHIDRIDGLVISHADNDHSGGALAVLDELPVERLITDVDDPEIIGDYSPEPCNGQWEWDGVQFEMLHPTALFEHRKRNNLSCVLRVSNGSHSVLFSGDIERSAEYWLSKHLREQLKSEVLIVPHHGSNSSSSPAFLKRVDPKIAVVSAGYRSRFKHPAVKVVKRYKDWGIPLLNTAESGAVSVVFPMGDEAFSVREFRSEERRFWNR</sequence>
<feature type="transmembrane region" description="Helical" evidence="6">
    <location>
        <begin position="258"/>
        <end position="279"/>
    </location>
</feature>
<name>A0A6S6SB01_9GAMM</name>
<feature type="transmembrane region" description="Helical" evidence="6">
    <location>
        <begin position="387"/>
        <end position="409"/>
    </location>
</feature>
<protein>
    <submittedName>
        <fullName evidence="8">DNA internalization-related competence protein ComEC/Rec2</fullName>
    </submittedName>
</protein>
<dbReference type="SMART" id="SM00849">
    <property type="entry name" value="Lactamase_B"/>
    <property type="match status" value="1"/>
</dbReference>
<feature type="transmembrane region" description="Helical" evidence="6">
    <location>
        <begin position="416"/>
        <end position="436"/>
    </location>
</feature>
<feature type="transmembrane region" description="Helical" evidence="6">
    <location>
        <begin position="291"/>
        <end position="320"/>
    </location>
</feature>
<feature type="transmembrane region" description="Helical" evidence="6">
    <location>
        <begin position="227"/>
        <end position="252"/>
    </location>
</feature>
<proteinExistence type="predicted"/>
<reference evidence="8" key="1">
    <citation type="submission" date="2020-01" db="EMBL/GenBank/DDBJ databases">
        <authorList>
            <person name="Meier V. D."/>
            <person name="Meier V D."/>
        </authorList>
    </citation>
    <scope>NUCLEOTIDE SEQUENCE</scope>
    <source>
        <strain evidence="8">HLG_WM_MAG_09</strain>
    </source>
</reference>
<dbReference type="InterPro" id="IPR036866">
    <property type="entry name" value="RibonucZ/Hydroxyglut_hydro"/>
</dbReference>
<dbReference type="CDD" id="cd07731">
    <property type="entry name" value="ComA-like_MBL-fold"/>
    <property type="match status" value="1"/>
</dbReference>
<dbReference type="PANTHER" id="PTHR30619:SF1">
    <property type="entry name" value="RECOMBINATION PROTEIN 2"/>
    <property type="match status" value="1"/>
</dbReference>
<keyword evidence="2" id="KW-1003">Cell membrane</keyword>
<dbReference type="AlphaFoldDB" id="A0A6S6SB01"/>
<dbReference type="InterPro" id="IPR025405">
    <property type="entry name" value="DUF4131"/>
</dbReference>
<evidence type="ECO:0000256" key="5">
    <source>
        <dbReference type="ARBA" id="ARBA00023136"/>
    </source>
</evidence>
<dbReference type="Pfam" id="PF00753">
    <property type="entry name" value="Lactamase_B"/>
    <property type="match status" value="1"/>
</dbReference>
<dbReference type="InterPro" id="IPR035681">
    <property type="entry name" value="ComA-like_MBL"/>
</dbReference>
<dbReference type="GO" id="GO:0005886">
    <property type="term" value="C:plasma membrane"/>
    <property type="evidence" value="ECO:0007669"/>
    <property type="project" value="UniProtKB-SubCell"/>
</dbReference>
<organism evidence="8">
    <name type="scientific">uncultured Thiotrichaceae bacterium</name>
    <dbReference type="NCBI Taxonomy" id="298394"/>
    <lineage>
        <taxon>Bacteria</taxon>
        <taxon>Pseudomonadati</taxon>
        <taxon>Pseudomonadota</taxon>
        <taxon>Gammaproteobacteria</taxon>
        <taxon>Thiotrichales</taxon>
        <taxon>Thiotrichaceae</taxon>
        <taxon>environmental samples</taxon>
    </lineage>
</organism>
<evidence type="ECO:0000256" key="6">
    <source>
        <dbReference type="SAM" id="Phobius"/>
    </source>
</evidence>
<dbReference type="PANTHER" id="PTHR30619">
    <property type="entry name" value="DNA INTERNALIZATION/COMPETENCE PROTEIN COMEC/REC2"/>
    <property type="match status" value="1"/>
</dbReference>
<dbReference type="Gene3D" id="3.60.15.10">
    <property type="entry name" value="Ribonuclease Z/Hydroxyacylglutathione hydrolase-like"/>
    <property type="match status" value="1"/>
</dbReference>
<feature type="transmembrane region" description="Helical" evidence="6">
    <location>
        <begin position="359"/>
        <end position="381"/>
    </location>
</feature>
<comment type="subcellular location">
    <subcellularLocation>
        <location evidence="1">Cell membrane</location>
        <topology evidence="1">Multi-pass membrane protein</topology>
    </subcellularLocation>
</comment>
<dbReference type="GO" id="GO:0030420">
    <property type="term" value="P:establishment of competence for transformation"/>
    <property type="evidence" value="ECO:0007669"/>
    <property type="project" value="InterPro"/>
</dbReference>
<dbReference type="SUPFAM" id="SSF56281">
    <property type="entry name" value="Metallo-hydrolase/oxidoreductase"/>
    <property type="match status" value="1"/>
</dbReference>
<feature type="transmembrane region" description="Helical" evidence="6">
    <location>
        <begin position="28"/>
        <end position="48"/>
    </location>
</feature>
<evidence type="ECO:0000256" key="4">
    <source>
        <dbReference type="ARBA" id="ARBA00022989"/>
    </source>
</evidence>
<evidence type="ECO:0000256" key="1">
    <source>
        <dbReference type="ARBA" id="ARBA00004651"/>
    </source>
</evidence>
<accession>A0A6S6SB01</accession>
<feature type="domain" description="Metallo-beta-lactamase" evidence="7">
    <location>
        <begin position="508"/>
        <end position="696"/>
    </location>
</feature>
<feature type="transmembrane region" description="Helical" evidence="6">
    <location>
        <begin position="326"/>
        <end position="347"/>
    </location>
</feature>
<dbReference type="NCBIfam" id="TIGR00361">
    <property type="entry name" value="ComEC_Rec2"/>
    <property type="match status" value="1"/>
</dbReference>
<dbReference type="Pfam" id="PF03772">
    <property type="entry name" value="Competence"/>
    <property type="match status" value="1"/>
</dbReference>